<name>A0A835XTE8_9CHLO</name>
<protein>
    <submittedName>
        <fullName evidence="9">Uncharacterized protein</fullName>
    </submittedName>
</protein>
<feature type="signal peptide" evidence="8">
    <location>
        <begin position="1"/>
        <end position="21"/>
    </location>
</feature>
<dbReference type="Proteomes" id="UP000612055">
    <property type="component" value="Unassembled WGS sequence"/>
</dbReference>
<evidence type="ECO:0000256" key="5">
    <source>
        <dbReference type="ARBA" id="ARBA00023136"/>
    </source>
</evidence>
<feature type="region of interest" description="Disordered" evidence="7">
    <location>
        <begin position="332"/>
        <end position="363"/>
    </location>
</feature>
<evidence type="ECO:0000256" key="2">
    <source>
        <dbReference type="ARBA" id="ARBA00022679"/>
    </source>
</evidence>
<evidence type="ECO:0000256" key="7">
    <source>
        <dbReference type="SAM" id="MobiDB-lite"/>
    </source>
</evidence>
<dbReference type="Gene3D" id="3.40.50.300">
    <property type="entry name" value="P-loop containing nucleotide triphosphate hydrolases"/>
    <property type="match status" value="1"/>
</dbReference>
<evidence type="ECO:0000256" key="4">
    <source>
        <dbReference type="ARBA" id="ARBA00022989"/>
    </source>
</evidence>
<proteinExistence type="predicted"/>
<evidence type="ECO:0000256" key="6">
    <source>
        <dbReference type="ARBA" id="ARBA00023180"/>
    </source>
</evidence>
<keyword evidence="10" id="KW-1185">Reference proteome</keyword>
<feature type="region of interest" description="Disordered" evidence="7">
    <location>
        <begin position="629"/>
        <end position="672"/>
    </location>
</feature>
<sequence>MGLRAPVLLAVLLGMARQMAAQPSHAECQALTDHYLDKHHKEAEPYTGKNLLYFLHVPRTAGRTFHSCLLKMATHPARRCPKAYDHLRLTNMTNPNCFLLSSHDDFSVVSMLPPDAAVLTQLRDPLDRFLSAYEFAIEVASRSLKRPKNYKKKVGRIATEDVWPWSYLIPFFQADLQSKVPKVQDQVLPEGGRWAEVEQDGDRFYYNKVLNKSKWNLTEEERTLNGGVLPLLDPYNNELVMSLKEFAEHPIATELLHNGATFQVLGITNYSHWGDAAQFRGCLKAQASVEEHMLQVAKDRVRRFSHVGTTDRLFDSAAAAVGSLGLSTDSPAYSGGDDDVAGHGGTRASRTSGGAQRRHTRGASSLAAQLQLLAKLVREARQRLQTAQTELVDAQRSGGDHGVIELLRNRVDKARQDLIDAQDKLSTTRDQLPADLGGAGGDSSSDTSYHHRRRLLAEEEGSHGSEEGDIASGHVGEEGAPVTDTGADGAGADSQADAEGAGEQYPLDSEGEEEASHRRRLAFRNIEVGQTDAFGNPLDPEFKKIANSNIAAEFVRCANRAQARSNSRREQSLAALSYPDGRSVLFSKAARKRIPAEVLDLIRSHNKLDTQLHALGLEMLAKRIEELKEAGNWDPVPEQPHERRKGGDGKRTGRLPRPDEEEEKIDDELRRL</sequence>
<feature type="compositionally biased region" description="Low complexity" evidence="7">
    <location>
        <begin position="479"/>
        <end position="502"/>
    </location>
</feature>
<keyword evidence="6" id="KW-0325">Glycoprotein</keyword>
<evidence type="ECO:0000313" key="9">
    <source>
        <dbReference type="EMBL" id="KAG2489337.1"/>
    </source>
</evidence>
<organism evidence="9 10">
    <name type="scientific">Edaphochlamys debaryana</name>
    <dbReference type="NCBI Taxonomy" id="47281"/>
    <lineage>
        <taxon>Eukaryota</taxon>
        <taxon>Viridiplantae</taxon>
        <taxon>Chlorophyta</taxon>
        <taxon>core chlorophytes</taxon>
        <taxon>Chlorophyceae</taxon>
        <taxon>CS clade</taxon>
        <taxon>Chlamydomonadales</taxon>
        <taxon>Chlamydomonadales incertae sedis</taxon>
        <taxon>Edaphochlamys</taxon>
    </lineage>
</organism>
<gene>
    <name evidence="9" type="ORF">HYH03_012167</name>
</gene>
<dbReference type="SUPFAM" id="SSF52540">
    <property type="entry name" value="P-loop containing nucleoside triphosphate hydrolases"/>
    <property type="match status" value="1"/>
</dbReference>
<dbReference type="AlphaFoldDB" id="A0A835XTE8"/>
<evidence type="ECO:0000313" key="10">
    <source>
        <dbReference type="Proteomes" id="UP000612055"/>
    </source>
</evidence>
<dbReference type="InterPro" id="IPR010635">
    <property type="entry name" value="Heparan_SO4-6-sulfoTrfase"/>
</dbReference>
<comment type="caution">
    <text evidence="9">The sequence shown here is derived from an EMBL/GenBank/DDBJ whole genome shotgun (WGS) entry which is preliminary data.</text>
</comment>
<evidence type="ECO:0000256" key="8">
    <source>
        <dbReference type="SAM" id="SignalP"/>
    </source>
</evidence>
<dbReference type="PANTHER" id="PTHR12812">
    <property type="entry name" value="HEPARAN SULFATE 6-O-SULFOTRANSFERASE 3"/>
    <property type="match status" value="1"/>
</dbReference>
<dbReference type="InterPro" id="IPR027417">
    <property type="entry name" value="P-loop_NTPase"/>
</dbReference>
<feature type="compositionally biased region" description="Basic and acidic residues" evidence="7">
    <location>
        <begin position="455"/>
        <end position="466"/>
    </location>
</feature>
<keyword evidence="2" id="KW-0808">Transferase</keyword>
<keyword evidence="5" id="KW-0472">Membrane</keyword>
<dbReference type="PANTHER" id="PTHR12812:SF0">
    <property type="entry name" value="HEPARAN-SULFATE 6-O-SULFOTRANSFERASE"/>
    <property type="match status" value="1"/>
</dbReference>
<dbReference type="EMBL" id="JAEHOE010000074">
    <property type="protein sequence ID" value="KAG2489337.1"/>
    <property type="molecule type" value="Genomic_DNA"/>
</dbReference>
<comment type="subcellular location">
    <subcellularLocation>
        <location evidence="1">Membrane</location>
        <topology evidence="1">Single-pass membrane protein</topology>
    </subcellularLocation>
</comment>
<accession>A0A835XTE8</accession>
<dbReference type="GO" id="GO:0016020">
    <property type="term" value="C:membrane"/>
    <property type="evidence" value="ECO:0007669"/>
    <property type="project" value="UniProtKB-SubCell"/>
</dbReference>
<reference evidence="9" key="1">
    <citation type="journal article" date="2020" name="bioRxiv">
        <title>Comparative genomics of Chlamydomonas.</title>
        <authorList>
            <person name="Craig R.J."/>
            <person name="Hasan A.R."/>
            <person name="Ness R.W."/>
            <person name="Keightley P.D."/>
        </authorList>
    </citation>
    <scope>NUCLEOTIDE SEQUENCE</scope>
    <source>
        <strain evidence="9">CCAP 11/70</strain>
    </source>
</reference>
<evidence type="ECO:0000256" key="3">
    <source>
        <dbReference type="ARBA" id="ARBA00022692"/>
    </source>
</evidence>
<dbReference type="GO" id="GO:0017095">
    <property type="term" value="F:heparan sulfate 6-sulfotransferase activity"/>
    <property type="evidence" value="ECO:0007669"/>
    <property type="project" value="TreeGrafter"/>
</dbReference>
<dbReference type="OrthoDB" id="406981at2759"/>
<feature type="compositionally biased region" description="Low complexity" evidence="7">
    <location>
        <begin position="430"/>
        <end position="447"/>
    </location>
</feature>
<feature type="chain" id="PRO_5032732867" evidence="8">
    <location>
        <begin position="22"/>
        <end position="672"/>
    </location>
</feature>
<keyword evidence="8" id="KW-0732">Signal</keyword>
<feature type="compositionally biased region" description="Basic and acidic residues" evidence="7">
    <location>
        <begin position="639"/>
        <end position="651"/>
    </location>
</feature>
<keyword evidence="4" id="KW-1133">Transmembrane helix</keyword>
<feature type="region of interest" description="Disordered" evidence="7">
    <location>
        <begin position="422"/>
        <end position="517"/>
    </location>
</feature>
<keyword evidence="3" id="KW-0812">Transmembrane</keyword>
<evidence type="ECO:0000256" key="1">
    <source>
        <dbReference type="ARBA" id="ARBA00004167"/>
    </source>
</evidence>